<dbReference type="AlphaFoldDB" id="A0A9X4SKE8"/>
<sequence length="106" mass="11950">MELDGKVLLTLEIELDESTASKLVFSKNTEVLGGKVLQVNWEGSLFGEVNWYRALLDGEAMAFLGARDIPDERLKRAFSKALNELVAEIKEEEAKQDKDELPYFQG</sequence>
<proteinExistence type="predicted"/>
<organism evidence="1 2">
    <name type="scientific">Volucribacter amazonae</name>
    <dbReference type="NCBI Taxonomy" id="256731"/>
    <lineage>
        <taxon>Bacteria</taxon>
        <taxon>Pseudomonadati</taxon>
        <taxon>Pseudomonadota</taxon>
        <taxon>Gammaproteobacteria</taxon>
        <taxon>Pasteurellales</taxon>
        <taxon>Pasteurellaceae</taxon>
        <taxon>Volucribacter</taxon>
    </lineage>
</organism>
<gene>
    <name evidence="1" type="ORF">A6A20_05340</name>
</gene>
<protein>
    <submittedName>
        <fullName evidence="1">Uncharacterized protein</fullName>
    </submittedName>
</protein>
<reference evidence="1" key="1">
    <citation type="submission" date="2016-03" db="EMBL/GenBank/DDBJ databases">
        <title>Co-evolution between Pasteurellaceae and their hosts.</title>
        <authorList>
            <person name="Hansen M.J."/>
            <person name="Bojesen A.M."/>
            <person name="Planet P."/>
        </authorList>
    </citation>
    <scope>NUCLEOTIDE SEQUENCE</scope>
    <source>
        <strain evidence="1">146/S8/89</strain>
    </source>
</reference>
<evidence type="ECO:0000313" key="1">
    <source>
        <dbReference type="EMBL" id="MDG6895064.1"/>
    </source>
</evidence>
<evidence type="ECO:0000313" key="2">
    <source>
        <dbReference type="Proteomes" id="UP001155500"/>
    </source>
</evidence>
<keyword evidence="2" id="KW-1185">Reference proteome</keyword>
<dbReference type="RefSeq" id="WP_279572502.1">
    <property type="nucleotide sequence ID" value="NZ_LWID01000001.1"/>
</dbReference>
<dbReference type="Proteomes" id="UP001155500">
    <property type="component" value="Unassembled WGS sequence"/>
</dbReference>
<comment type="caution">
    <text evidence="1">The sequence shown here is derived from an EMBL/GenBank/DDBJ whole genome shotgun (WGS) entry which is preliminary data.</text>
</comment>
<dbReference type="EMBL" id="LWID01000001">
    <property type="protein sequence ID" value="MDG6895064.1"/>
    <property type="molecule type" value="Genomic_DNA"/>
</dbReference>
<name>A0A9X4SKE8_9PAST</name>
<accession>A0A9X4SKE8</accession>